<feature type="signal peptide" evidence="1">
    <location>
        <begin position="1"/>
        <end position="24"/>
    </location>
</feature>
<keyword evidence="3" id="KW-1185">Reference proteome</keyword>
<reference evidence="2" key="1">
    <citation type="submission" date="2023-06" db="EMBL/GenBank/DDBJ databases">
        <title>Cytophagales bacterium Strain LB-30, isolated from soil.</title>
        <authorList>
            <person name="Liu B."/>
        </authorList>
    </citation>
    <scope>NUCLEOTIDE SEQUENCE</scope>
    <source>
        <strain evidence="2">LB-30</strain>
    </source>
</reference>
<dbReference type="InterPro" id="IPR036410">
    <property type="entry name" value="HSP_DnaJ_Cys-rich_dom_sf"/>
</dbReference>
<name>A0ABT8F131_9BACT</name>
<evidence type="ECO:0008006" key="4">
    <source>
        <dbReference type="Google" id="ProtNLM"/>
    </source>
</evidence>
<evidence type="ECO:0000313" key="2">
    <source>
        <dbReference type="EMBL" id="MDN4164108.1"/>
    </source>
</evidence>
<dbReference type="Proteomes" id="UP001168552">
    <property type="component" value="Unassembled WGS sequence"/>
</dbReference>
<dbReference type="EMBL" id="JAUHJS010000001">
    <property type="protein sequence ID" value="MDN4164108.1"/>
    <property type="molecule type" value="Genomic_DNA"/>
</dbReference>
<comment type="caution">
    <text evidence="2">The sequence shown here is derived from an EMBL/GenBank/DDBJ whole genome shotgun (WGS) entry which is preliminary data.</text>
</comment>
<accession>A0ABT8F131</accession>
<organism evidence="2 3">
    <name type="scientific">Shiella aurantiaca</name>
    <dbReference type="NCBI Taxonomy" id="3058365"/>
    <lineage>
        <taxon>Bacteria</taxon>
        <taxon>Pseudomonadati</taxon>
        <taxon>Bacteroidota</taxon>
        <taxon>Cytophagia</taxon>
        <taxon>Cytophagales</taxon>
        <taxon>Shiellaceae</taxon>
        <taxon>Shiella</taxon>
    </lineage>
</organism>
<evidence type="ECO:0000313" key="3">
    <source>
        <dbReference type="Proteomes" id="UP001168552"/>
    </source>
</evidence>
<keyword evidence="1" id="KW-0732">Signal</keyword>
<feature type="chain" id="PRO_5045254760" description="Molecular chaperone DnaJ" evidence="1">
    <location>
        <begin position="25"/>
        <end position="233"/>
    </location>
</feature>
<sequence>MYRKASFYVALIFTLCLVQLNASAQTDENRQKVDILLKEAKTQMEAGDYAAANLTFRKMLALKAILPDDVSYLFAETLFYIGQYQNSQNLLKRYMELTGIQGNYYQQSKELEALLQEKLVSNKTCDLCNAFGYRLAPCTECEGSGSEISPCNFCRGKGVNHCLSCDGEGVTIKYSALGEKTYNTCTKCEGKGFHACTLCKGAKEIETYCSTCFGDGMKSTTIVCNHLPHNNHE</sequence>
<evidence type="ECO:0000256" key="1">
    <source>
        <dbReference type="SAM" id="SignalP"/>
    </source>
</evidence>
<protein>
    <recommendedName>
        <fullName evidence="4">Molecular chaperone DnaJ</fullName>
    </recommendedName>
</protein>
<gene>
    <name evidence="2" type="ORF">QWY31_01280</name>
</gene>
<dbReference type="RefSeq" id="WP_320002634.1">
    <property type="nucleotide sequence ID" value="NZ_JAUHJS010000001.1"/>
</dbReference>
<proteinExistence type="predicted"/>
<dbReference type="SUPFAM" id="SSF57938">
    <property type="entry name" value="DnaJ/Hsp40 cysteine-rich domain"/>
    <property type="match status" value="1"/>
</dbReference>